<dbReference type="AlphaFoldDB" id="A0A8S4I1H1"/>
<keyword evidence="2" id="KW-0963">Cytoplasm</keyword>
<dbReference type="GO" id="GO:0003723">
    <property type="term" value="F:RNA binding"/>
    <property type="evidence" value="ECO:0007669"/>
    <property type="project" value="TreeGrafter"/>
</dbReference>
<keyword evidence="5" id="KW-1185">Reference proteome</keyword>
<evidence type="ECO:0000256" key="3">
    <source>
        <dbReference type="SAM" id="MobiDB-lite"/>
    </source>
</evidence>
<evidence type="ECO:0000256" key="2">
    <source>
        <dbReference type="ARBA" id="ARBA00022490"/>
    </source>
</evidence>
<feature type="region of interest" description="Disordered" evidence="3">
    <location>
        <begin position="1"/>
        <end position="43"/>
    </location>
</feature>
<dbReference type="Proteomes" id="UP000838878">
    <property type="component" value="Chromosome 1"/>
</dbReference>
<dbReference type="GO" id="GO:0000932">
    <property type="term" value="C:P-body"/>
    <property type="evidence" value="ECO:0007669"/>
    <property type="project" value="UniProtKB-SubCell"/>
</dbReference>
<comment type="subcellular location">
    <subcellularLocation>
        <location evidence="1">Cytoplasm</location>
        <location evidence="1">P-body</location>
    </subcellularLocation>
</comment>
<dbReference type="GO" id="GO:0033962">
    <property type="term" value="P:P-body assembly"/>
    <property type="evidence" value="ECO:0007669"/>
    <property type="project" value="TreeGrafter"/>
</dbReference>
<dbReference type="OrthoDB" id="8251691at2759"/>
<feature type="compositionally biased region" description="Acidic residues" evidence="3">
    <location>
        <begin position="16"/>
        <end position="33"/>
    </location>
</feature>
<protein>
    <recommendedName>
        <fullName evidence="6">Protein PAT1 homolog 1</fullName>
    </recommendedName>
</protein>
<proteinExistence type="predicted"/>
<dbReference type="EMBL" id="OV170221">
    <property type="protein sequence ID" value="CAH0712874.1"/>
    <property type="molecule type" value="Genomic_DNA"/>
</dbReference>
<accession>A0A8S4I1H1</accession>
<reference evidence="4" key="1">
    <citation type="submission" date="2021-12" db="EMBL/GenBank/DDBJ databases">
        <authorList>
            <person name="Martin H S."/>
        </authorList>
    </citation>
    <scope>NUCLEOTIDE SEQUENCE</scope>
</reference>
<feature type="region of interest" description="Disordered" evidence="3">
    <location>
        <begin position="583"/>
        <end position="607"/>
    </location>
</feature>
<evidence type="ECO:0000313" key="5">
    <source>
        <dbReference type="Proteomes" id="UP000838878"/>
    </source>
</evidence>
<sequence>MADSFFGFDTSLSNLNDDEGGGEPSEEEYDALNDETFGQDSEEFDWEVEHEHLAEQLESSRRNAALDEADSRLEASLSQLVLDETDAPHTRSLGSSVWRHDLSFSAPTAIPPLKNVCTVEELERQLRQNQAPQNYSQNFYQPRFPPVILQRPPGLQAPVPLPFAPQQPMAHNMNQMNQPMNQSMNQQMNQSMNQPLNKIIGQNNQMNHMIQNMNQMGGMNQMGQNVNQMGQNINQLGQNVNQMGQKGNQMGHNVNQFMQNSNQMNQFQNNQIGQGMINQMQNMHQMGQNQMMPQNLNQIPPNMNQMGQNMNQMGQNMNQMGQNQMIANGNQFGMNQFPHMMGQPRMIAPPPGMNMQRQNFTQNMNQFNPNFRGPSIPSKNDQPIMNHMNKPQPQINQSKTPQKIQKIQTQNQTIQNQSIQNQSIQNQSIQNQSKLKSRVYNSKNLTSQNLVQLIQNTHPMLQYNNSYHNASHHPMLNNRMFINQNVNHPLFRQNGTFGNTNRHTNSDDSGSDTDEYAGLMTQREKQWLINIQMLQLNTGTPYIHDFYYTVFLERQANKEKEGIKEAHKANQQNHPFYSGAVKQDNEAHRHGRERHNSHRHNSTSEDAPRAYVPTQFENSLGKLQCGSVTAPRKIIDVELVAEPASGRQSRAPSVASTTNPAEVPREIRRTKQLLLDIEALYLILLRLEELNDPLAISNALILKEREEKQKQLEAAQKEAENEHEDESNLFLKNIESVQRRPKQDSPKSECIDKRQVVNLAVSQKPPVKNLLDEDKDDLLNKMFAGLLHSDRLQQMLAVRKGRVLLARFLSRTPPAHARLRALWARVLRALPSAARRDDGGLMALAEFYRRYIQNTSGWSAVIESCGILSEALDPARTPHALTSSLTLSCVCALMERAILLVNTPDATSNERQWYKFLKTLARALKNTNLPIAKPIHTMPEQKLMQHIKQLESRSTIEILQRGKSADFELTKNDVSEQLVKHLCL</sequence>
<dbReference type="GO" id="GO:0000290">
    <property type="term" value="P:deadenylation-dependent decapping of nuclear-transcribed mRNA"/>
    <property type="evidence" value="ECO:0007669"/>
    <property type="project" value="InterPro"/>
</dbReference>
<feature type="region of interest" description="Disordered" evidence="3">
    <location>
        <begin position="712"/>
        <end position="749"/>
    </location>
</feature>
<evidence type="ECO:0008006" key="6">
    <source>
        <dbReference type="Google" id="ProtNLM"/>
    </source>
</evidence>
<organism evidence="4 5">
    <name type="scientific">Brenthis ino</name>
    <name type="common">lesser marbled fritillary</name>
    <dbReference type="NCBI Taxonomy" id="405034"/>
    <lineage>
        <taxon>Eukaryota</taxon>
        <taxon>Metazoa</taxon>
        <taxon>Ecdysozoa</taxon>
        <taxon>Arthropoda</taxon>
        <taxon>Hexapoda</taxon>
        <taxon>Insecta</taxon>
        <taxon>Pterygota</taxon>
        <taxon>Neoptera</taxon>
        <taxon>Endopterygota</taxon>
        <taxon>Lepidoptera</taxon>
        <taxon>Glossata</taxon>
        <taxon>Ditrysia</taxon>
        <taxon>Papilionoidea</taxon>
        <taxon>Nymphalidae</taxon>
        <taxon>Heliconiinae</taxon>
        <taxon>Argynnini</taxon>
        <taxon>Brenthis</taxon>
    </lineage>
</organism>
<name>A0A8S4I1H1_9NEOP</name>
<dbReference type="PANTHER" id="PTHR21551:SF0">
    <property type="entry name" value="PROTEIN ASSOCIATED WITH TOPO II RELATED-1, ISOFORM A"/>
    <property type="match status" value="1"/>
</dbReference>
<dbReference type="PANTHER" id="PTHR21551">
    <property type="entry name" value="TOPOISOMERASE II-ASSOCIATED PROTEIN PAT1"/>
    <property type="match status" value="1"/>
</dbReference>
<gene>
    <name evidence="4" type="ORF">BINO364_LOCUS97</name>
</gene>
<feature type="compositionally biased region" description="Basic residues" evidence="3">
    <location>
        <begin position="589"/>
        <end position="601"/>
    </location>
</feature>
<dbReference type="InterPro" id="IPR039900">
    <property type="entry name" value="Pat1-like"/>
</dbReference>
<feature type="compositionally biased region" description="Basic and acidic residues" evidence="3">
    <location>
        <begin position="737"/>
        <end position="749"/>
    </location>
</feature>
<evidence type="ECO:0000256" key="1">
    <source>
        <dbReference type="ARBA" id="ARBA00004201"/>
    </source>
</evidence>
<feature type="non-terminal residue" evidence="4">
    <location>
        <position position="984"/>
    </location>
</feature>
<evidence type="ECO:0000313" key="4">
    <source>
        <dbReference type="EMBL" id="CAH0712874.1"/>
    </source>
</evidence>